<sequence>MEYRLVFILIFFAIINIVAFILIELANSCKTTIVVGFDHCQHLQSTAHPHKCPVPFRALAHSWLLSEMLVRH</sequence>
<gene>
    <name evidence="2" type="ORF">BpHYR1_049052</name>
</gene>
<proteinExistence type="predicted"/>
<feature type="transmembrane region" description="Helical" evidence="1">
    <location>
        <begin position="6"/>
        <end position="23"/>
    </location>
</feature>
<keyword evidence="3" id="KW-1185">Reference proteome</keyword>
<evidence type="ECO:0000313" key="3">
    <source>
        <dbReference type="Proteomes" id="UP000276133"/>
    </source>
</evidence>
<evidence type="ECO:0000256" key="1">
    <source>
        <dbReference type="SAM" id="Phobius"/>
    </source>
</evidence>
<protein>
    <submittedName>
        <fullName evidence="2">Uncharacterized protein</fullName>
    </submittedName>
</protein>
<keyword evidence="1" id="KW-0472">Membrane</keyword>
<reference evidence="2 3" key="1">
    <citation type="journal article" date="2018" name="Sci. Rep.">
        <title>Genomic signatures of local adaptation to the degree of environmental predictability in rotifers.</title>
        <authorList>
            <person name="Franch-Gras L."/>
            <person name="Hahn C."/>
            <person name="Garcia-Roger E.M."/>
            <person name="Carmona M.J."/>
            <person name="Serra M."/>
            <person name="Gomez A."/>
        </authorList>
    </citation>
    <scope>NUCLEOTIDE SEQUENCE [LARGE SCALE GENOMIC DNA]</scope>
    <source>
        <strain evidence="2">HYR1</strain>
    </source>
</reference>
<keyword evidence="1" id="KW-0812">Transmembrane</keyword>
<evidence type="ECO:0000313" key="2">
    <source>
        <dbReference type="EMBL" id="RNA01507.1"/>
    </source>
</evidence>
<comment type="caution">
    <text evidence="2">The sequence shown here is derived from an EMBL/GenBank/DDBJ whole genome shotgun (WGS) entry which is preliminary data.</text>
</comment>
<dbReference type="AlphaFoldDB" id="A0A3M7PQS7"/>
<accession>A0A3M7PQS7</accession>
<name>A0A3M7PQS7_BRAPC</name>
<dbReference type="Proteomes" id="UP000276133">
    <property type="component" value="Unassembled WGS sequence"/>
</dbReference>
<organism evidence="2 3">
    <name type="scientific">Brachionus plicatilis</name>
    <name type="common">Marine rotifer</name>
    <name type="synonym">Brachionus muelleri</name>
    <dbReference type="NCBI Taxonomy" id="10195"/>
    <lineage>
        <taxon>Eukaryota</taxon>
        <taxon>Metazoa</taxon>
        <taxon>Spiralia</taxon>
        <taxon>Gnathifera</taxon>
        <taxon>Rotifera</taxon>
        <taxon>Eurotatoria</taxon>
        <taxon>Monogononta</taxon>
        <taxon>Pseudotrocha</taxon>
        <taxon>Ploima</taxon>
        <taxon>Brachionidae</taxon>
        <taxon>Brachionus</taxon>
    </lineage>
</organism>
<keyword evidence="1" id="KW-1133">Transmembrane helix</keyword>
<dbReference type="EMBL" id="REGN01009299">
    <property type="protein sequence ID" value="RNA01507.1"/>
    <property type="molecule type" value="Genomic_DNA"/>
</dbReference>